<dbReference type="GO" id="GO:0004497">
    <property type="term" value="F:monooxygenase activity"/>
    <property type="evidence" value="ECO:0007669"/>
    <property type="project" value="UniProtKB-KW"/>
</dbReference>
<dbReference type="PRINTS" id="PR00420">
    <property type="entry name" value="RNGMNOXGNASE"/>
</dbReference>
<evidence type="ECO:0000256" key="5">
    <source>
        <dbReference type="SAM" id="SignalP"/>
    </source>
</evidence>
<evidence type="ECO:0000256" key="3">
    <source>
        <dbReference type="ARBA" id="ARBA00023002"/>
    </source>
</evidence>
<keyword evidence="3" id="KW-0560">Oxidoreductase</keyword>
<feature type="signal peptide" evidence="5">
    <location>
        <begin position="1"/>
        <end position="18"/>
    </location>
</feature>
<sequence>MLLVMLLFMRRVAPLVRSSPVQHLQHHRRTVTAAAVDAWRACEACSSVGSIYTRSRRRRRNGGPPPRKRCETCAGRGIVAGAPQSPTTNATVAIAGGGVGGLALALALQHRSINCVVYERDADASTRKAGYGLTMQQGGRALDALGVSEAVRAAATPTDRHVSIDANTGAELGVHGERSAAARRGRGARAKAAATHLPRGTLRDVLLARLQPDTVRWGAKLESASPSEDGWSLTVDGVTESCSILVGADGVRSTARRLLCAEDAAATPLGVFVVLGFCSTPFEYAADCFEAVDGTVRIYTMPFDATRTMWQLSWRGDGPAGGDGEALREAALAQVSAWPGCPDAARLVEATAPGDVTGYPIVDRDLPGALPPYATLLGDAAHPMAPFKAQGANQALLDAVSLARCLVKTDLAPGPARRSVPEALAEYWAEMAPRASAKVAASRNAARLLHSPAALVRAEGLTRAAAAAGMAPKRAYTLKRRNPYDVHVYYSDAESRARAMELRERMQVKFEWMRFHRPFDRPIGPHPVPMWEADFSSYENRNRWDEVRAWLESEAGDLSVLIHPHSTDSDYADHTKNAYWVGEALELRIQGWKRD</sequence>
<dbReference type="SUPFAM" id="SSF51905">
    <property type="entry name" value="FAD/NAD(P)-binding domain"/>
    <property type="match status" value="1"/>
</dbReference>
<dbReference type="InterPro" id="IPR036188">
    <property type="entry name" value="FAD/NAD-bd_sf"/>
</dbReference>
<dbReference type="SUPFAM" id="SSF143410">
    <property type="entry name" value="DOPA-like"/>
    <property type="match status" value="1"/>
</dbReference>
<proteinExistence type="predicted"/>
<dbReference type="Proteomes" id="UP000789595">
    <property type="component" value="Unassembled WGS sequence"/>
</dbReference>
<keyword evidence="8" id="KW-1185">Reference proteome</keyword>
<organism evidence="7 8">
    <name type="scientific">Pelagomonas calceolata</name>
    <dbReference type="NCBI Taxonomy" id="35677"/>
    <lineage>
        <taxon>Eukaryota</taxon>
        <taxon>Sar</taxon>
        <taxon>Stramenopiles</taxon>
        <taxon>Ochrophyta</taxon>
        <taxon>Pelagophyceae</taxon>
        <taxon>Pelagomonadales</taxon>
        <taxon>Pelagomonadaceae</taxon>
        <taxon>Pelagomonas</taxon>
    </lineage>
</organism>
<feature type="domain" description="FAD-binding" evidence="6">
    <location>
        <begin position="376"/>
        <end position="437"/>
    </location>
</feature>
<protein>
    <recommendedName>
        <fullName evidence="6">FAD-binding domain-containing protein</fullName>
    </recommendedName>
</protein>
<dbReference type="AlphaFoldDB" id="A0A8J2WUR3"/>
<gene>
    <name evidence="7" type="ORF">PECAL_1P28590</name>
</gene>
<dbReference type="EMBL" id="CAKKNE010000001">
    <property type="protein sequence ID" value="CAH0366370.1"/>
    <property type="molecule type" value="Genomic_DNA"/>
</dbReference>
<evidence type="ECO:0000313" key="7">
    <source>
        <dbReference type="EMBL" id="CAH0366370.1"/>
    </source>
</evidence>
<evidence type="ECO:0000256" key="1">
    <source>
        <dbReference type="ARBA" id="ARBA00022630"/>
    </source>
</evidence>
<comment type="caution">
    <text evidence="7">The sequence shown here is derived from an EMBL/GenBank/DDBJ whole genome shotgun (WGS) entry which is preliminary data.</text>
</comment>
<keyword evidence="4" id="KW-0503">Monooxygenase</keyword>
<feature type="domain" description="FAD-binding" evidence="6">
    <location>
        <begin position="90"/>
        <end position="262"/>
    </location>
</feature>
<dbReference type="Pfam" id="PF01494">
    <property type="entry name" value="FAD_binding_3"/>
    <property type="match status" value="2"/>
</dbReference>
<dbReference type="Gene3D" id="3.50.50.60">
    <property type="entry name" value="FAD/NAD(P)-binding domain"/>
    <property type="match status" value="1"/>
</dbReference>
<dbReference type="Gene3D" id="3.30.70.1240">
    <property type="entry name" value="DOPA-like domains"/>
    <property type="match status" value="1"/>
</dbReference>
<reference evidence="7" key="1">
    <citation type="submission" date="2021-11" db="EMBL/GenBank/DDBJ databases">
        <authorList>
            <consortium name="Genoscope - CEA"/>
            <person name="William W."/>
        </authorList>
    </citation>
    <scope>NUCLEOTIDE SEQUENCE</scope>
</reference>
<dbReference type="OrthoDB" id="655030at2759"/>
<feature type="chain" id="PRO_5035146115" description="FAD-binding domain-containing protein" evidence="5">
    <location>
        <begin position="19"/>
        <end position="595"/>
    </location>
</feature>
<keyword evidence="2" id="KW-0274">FAD</keyword>
<dbReference type="InterPro" id="IPR002938">
    <property type="entry name" value="FAD-bd"/>
</dbReference>
<dbReference type="InterPro" id="IPR014980">
    <property type="entry name" value="DOPA_dioxygen"/>
</dbReference>
<evidence type="ECO:0000259" key="6">
    <source>
        <dbReference type="Pfam" id="PF01494"/>
    </source>
</evidence>
<dbReference type="Pfam" id="PF08883">
    <property type="entry name" value="DOPA_dioxygen"/>
    <property type="match status" value="1"/>
</dbReference>
<keyword evidence="5" id="KW-0732">Signal</keyword>
<evidence type="ECO:0000256" key="4">
    <source>
        <dbReference type="ARBA" id="ARBA00023033"/>
    </source>
</evidence>
<dbReference type="GO" id="GO:0071949">
    <property type="term" value="F:FAD binding"/>
    <property type="evidence" value="ECO:0007669"/>
    <property type="project" value="InterPro"/>
</dbReference>
<accession>A0A8J2WUR3</accession>
<keyword evidence="1" id="KW-0285">Flavoprotein</keyword>
<evidence type="ECO:0000313" key="8">
    <source>
        <dbReference type="Proteomes" id="UP000789595"/>
    </source>
</evidence>
<evidence type="ECO:0000256" key="2">
    <source>
        <dbReference type="ARBA" id="ARBA00022827"/>
    </source>
</evidence>
<name>A0A8J2WUR3_9STRA</name>
<dbReference type="PANTHER" id="PTHR46972">
    <property type="entry name" value="MONOOXYGENASE ASQM-RELATED"/>
    <property type="match status" value="1"/>
</dbReference>
<dbReference type="InterPro" id="IPR023389">
    <property type="entry name" value="DOPA-like_sf"/>
</dbReference>
<dbReference type="PANTHER" id="PTHR46972:SF1">
    <property type="entry name" value="FAD DEPENDENT OXIDOREDUCTASE DOMAIN-CONTAINING PROTEIN"/>
    <property type="match status" value="1"/>
</dbReference>